<evidence type="ECO:0000259" key="1">
    <source>
        <dbReference type="PROSITE" id="PS50878"/>
    </source>
</evidence>
<evidence type="ECO:0000313" key="3">
    <source>
        <dbReference type="Proteomes" id="UP000596742"/>
    </source>
</evidence>
<dbReference type="OrthoDB" id="6152946at2759"/>
<dbReference type="PROSITE" id="PS50878">
    <property type="entry name" value="RT_POL"/>
    <property type="match status" value="1"/>
</dbReference>
<keyword evidence="3" id="KW-1185">Reference proteome</keyword>
<dbReference type="InterPro" id="IPR043128">
    <property type="entry name" value="Rev_trsase/Diguanyl_cyclase"/>
</dbReference>
<protein>
    <recommendedName>
        <fullName evidence="1">Reverse transcriptase domain-containing protein</fullName>
    </recommendedName>
</protein>
<name>A0A8B6FF86_MYTGA</name>
<dbReference type="InterPro" id="IPR000477">
    <property type="entry name" value="RT_dom"/>
</dbReference>
<evidence type="ECO:0000313" key="2">
    <source>
        <dbReference type="EMBL" id="VDI48746.1"/>
    </source>
</evidence>
<dbReference type="InterPro" id="IPR052055">
    <property type="entry name" value="Hepadnavirus_pol/RT"/>
</dbReference>
<dbReference type="Gene3D" id="3.30.70.270">
    <property type="match status" value="1"/>
</dbReference>
<organism evidence="2 3">
    <name type="scientific">Mytilus galloprovincialis</name>
    <name type="common">Mediterranean mussel</name>
    <dbReference type="NCBI Taxonomy" id="29158"/>
    <lineage>
        <taxon>Eukaryota</taxon>
        <taxon>Metazoa</taxon>
        <taxon>Spiralia</taxon>
        <taxon>Lophotrochozoa</taxon>
        <taxon>Mollusca</taxon>
        <taxon>Bivalvia</taxon>
        <taxon>Autobranchia</taxon>
        <taxon>Pteriomorphia</taxon>
        <taxon>Mytilida</taxon>
        <taxon>Mytiloidea</taxon>
        <taxon>Mytilidae</taxon>
        <taxon>Mytilinae</taxon>
        <taxon>Mytilus</taxon>
    </lineage>
</organism>
<dbReference type="EMBL" id="UYJE01006760">
    <property type="protein sequence ID" value="VDI48746.1"/>
    <property type="molecule type" value="Genomic_DNA"/>
</dbReference>
<dbReference type="Proteomes" id="UP000596742">
    <property type="component" value="Unassembled WGS sequence"/>
</dbReference>
<accession>A0A8B6FF86</accession>
<dbReference type="AlphaFoldDB" id="A0A8B6FF86"/>
<dbReference type="PANTHER" id="PTHR33050">
    <property type="entry name" value="REVERSE TRANSCRIPTASE DOMAIN-CONTAINING PROTEIN"/>
    <property type="match status" value="1"/>
</dbReference>
<comment type="caution">
    <text evidence="2">The sequence shown here is derived from an EMBL/GenBank/DDBJ whole genome shotgun (WGS) entry which is preliminary data.</text>
</comment>
<dbReference type="InterPro" id="IPR043502">
    <property type="entry name" value="DNA/RNA_pol_sf"/>
</dbReference>
<proteinExistence type="predicted"/>
<reference evidence="2" key="1">
    <citation type="submission" date="2018-11" db="EMBL/GenBank/DDBJ databases">
        <authorList>
            <person name="Alioto T."/>
            <person name="Alioto T."/>
        </authorList>
    </citation>
    <scope>NUCLEOTIDE SEQUENCE</scope>
</reference>
<dbReference type="Gene3D" id="3.10.10.10">
    <property type="entry name" value="HIV Type 1 Reverse Transcriptase, subunit A, domain 1"/>
    <property type="match status" value="1"/>
</dbReference>
<dbReference type="SUPFAM" id="SSF56672">
    <property type="entry name" value="DNA/RNA polymerases"/>
    <property type="match status" value="1"/>
</dbReference>
<feature type="domain" description="Reverse transcriptase" evidence="1">
    <location>
        <begin position="204"/>
        <end position="379"/>
    </location>
</feature>
<dbReference type="PANTHER" id="PTHR33050:SF8">
    <property type="entry name" value="REVERSE TRANSCRIPTASE DOMAIN-CONTAINING PROTEIN"/>
    <property type="match status" value="1"/>
</dbReference>
<gene>
    <name evidence="2" type="ORF">MGAL_10B024482</name>
</gene>
<sequence length="379" mass="42720">MHTIRLGAQRNQGLGWKNYDEQYRLRKAQEPSSLWSNIDNELWLLYMQPVNTISNVSLNVSNSNIHDGGGHGNKCYSYNYEGSCGKTPCFYSHLCLRCNGSHPIINCQRQLGNVRPHVGNTQYNTGSQFQFRAPGAQYREQGPSFNFAQGAPSQESDFPQEMPHSSHKQDLDQISELWRLGRTPIKIGVLKNMLRAYPHAGVAKELYEEKPISTLRTSPIGLVPKEKGWRLISHLSYPEGSVVNDFINRNECSVQYASFDEVIQMVSSLGKSALIGVRDIKSAFCLLPVHPSDFELLGIYFDEKFYVNKSMAMGCSISCNVFNKFSTFLHWLVVERSGVKSLVHYLDDFLFGGPENTPVCQMMLDTLSDICEELGVPIA</sequence>